<reference evidence="3" key="1">
    <citation type="submission" date="2016-06" db="EMBL/GenBank/DDBJ databases">
        <title>Complete genome sequence of Actinoalloteichus fjordicus DSM 46855 (=ADI127-17), type strain of the new species Actinoalloteichus fjordicus.</title>
        <authorList>
            <person name="Ruckert C."/>
            <person name="Nouioui I."/>
            <person name="Willmese J."/>
            <person name="van Wezel G."/>
            <person name="Klenk H.-P."/>
            <person name="Kalinowski J."/>
            <person name="Zotchev S.B."/>
        </authorList>
    </citation>
    <scope>NUCLEOTIDE SEQUENCE [LARGE SCALE GENOMIC DNA]</scope>
    <source>
        <strain evidence="3">ADI127-7</strain>
    </source>
</reference>
<feature type="compositionally biased region" description="Polar residues" evidence="1">
    <location>
        <begin position="61"/>
        <end position="70"/>
    </location>
</feature>
<protein>
    <submittedName>
        <fullName evidence="2">Uncharacterized protein</fullName>
    </submittedName>
</protein>
<dbReference type="EMBL" id="CP016076">
    <property type="protein sequence ID" value="APU16339.1"/>
    <property type="molecule type" value="Genomic_DNA"/>
</dbReference>
<dbReference type="AlphaFoldDB" id="A0AAC9PT64"/>
<keyword evidence="3" id="KW-1185">Reference proteome</keyword>
<evidence type="ECO:0000256" key="1">
    <source>
        <dbReference type="SAM" id="MobiDB-lite"/>
    </source>
</evidence>
<dbReference type="Proteomes" id="UP000185511">
    <property type="component" value="Chromosome"/>
</dbReference>
<feature type="compositionally biased region" description="Basic and acidic residues" evidence="1">
    <location>
        <begin position="161"/>
        <end position="170"/>
    </location>
</feature>
<name>A0AAC9PT64_9PSEU</name>
<feature type="region of interest" description="Disordered" evidence="1">
    <location>
        <begin position="1"/>
        <end position="221"/>
    </location>
</feature>
<feature type="compositionally biased region" description="Low complexity" evidence="1">
    <location>
        <begin position="27"/>
        <end position="37"/>
    </location>
</feature>
<feature type="compositionally biased region" description="Basic and acidic residues" evidence="1">
    <location>
        <begin position="42"/>
        <end position="52"/>
    </location>
</feature>
<feature type="compositionally biased region" description="Basic and acidic residues" evidence="1">
    <location>
        <begin position="1"/>
        <end position="10"/>
    </location>
</feature>
<evidence type="ECO:0000313" key="2">
    <source>
        <dbReference type="EMBL" id="APU16339.1"/>
    </source>
</evidence>
<sequence>MDDHLYRSRPDAAGPSGSRPRRRTHRPGAPAGRIGAARCHRHGEDHGLRRTCDPGCPRNSADPSHATSRHSGFGGPRFPEVRWCAPGRHGGRRNPASAGRRPTRNVHENQRTRCVDRPACHVGRHPAVPTEQANRNEAGRHAAGRNRPACPGPGPCRWSRRGAERGDHPGRPHAGLPEGRPTVGDGPRHSWNADPASRRSGSRRDSGRLGRRLGPDLDRDHASCRGNRRTCSLAVPDRHLQGHDLTLSGWVSGGCYRQTALLNRTRDLLLTKNDLPR</sequence>
<evidence type="ECO:0000313" key="3">
    <source>
        <dbReference type="Proteomes" id="UP000185511"/>
    </source>
</evidence>
<dbReference type="KEGG" id="acad:UA74_21570"/>
<gene>
    <name evidence="2" type="ORF">UA74_21570</name>
</gene>
<proteinExistence type="predicted"/>
<feature type="compositionally biased region" description="Basic and acidic residues" evidence="1">
    <location>
        <begin position="202"/>
        <end position="221"/>
    </location>
</feature>
<organism evidence="2 3">
    <name type="scientific">Actinoalloteichus fjordicus</name>
    <dbReference type="NCBI Taxonomy" id="1612552"/>
    <lineage>
        <taxon>Bacteria</taxon>
        <taxon>Bacillati</taxon>
        <taxon>Actinomycetota</taxon>
        <taxon>Actinomycetes</taxon>
        <taxon>Pseudonocardiales</taxon>
        <taxon>Pseudonocardiaceae</taxon>
        <taxon>Actinoalloteichus</taxon>
    </lineage>
</organism>
<accession>A0AAC9PT64</accession>
<feature type="compositionally biased region" description="Basic and acidic residues" evidence="1">
    <location>
        <begin position="105"/>
        <end position="119"/>
    </location>
</feature>